<keyword evidence="3" id="KW-0804">Transcription</keyword>
<dbReference type="Proteomes" id="UP000182491">
    <property type="component" value="Unassembled WGS sequence"/>
</dbReference>
<keyword evidence="1" id="KW-0805">Transcription regulation</keyword>
<sequence>MTKPPIPTGPSLEHRIQLKIAEIAAVADNLPGVVIIHNHQNGMVVEYMSRRGVEYLGVTLEEVKRLGTEYYTKFFNPDDAKDYIPKIMGLVKRNSDEELVTFFQQVRTIENPGWTWYVSTIKILMRDDAGLPLLTITMAFPIDPLHHVTAKVPRLLEENNFLRNNLHRFRLLSKREQEVLRQWALGKSASETADILFISITTVETHRRNLKHKLQANSSFDLAQYARAFDLI</sequence>
<dbReference type="SUPFAM" id="SSF46894">
    <property type="entry name" value="C-terminal effector domain of the bipartite response regulators"/>
    <property type="match status" value="1"/>
</dbReference>
<dbReference type="PANTHER" id="PTHR44688">
    <property type="entry name" value="DNA-BINDING TRANSCRIPTIONAL ACTIVATOR DEVR_DOSR"/>
    <property type="match status" value="1"/>
</dbReference>
<name>A0A1I7KTT8_9BACT</name>
<dbReference type="InterPro" id="IPR036388">
    <property type="entry name" value="WH-like_DNA-bd_sf"/>
</dbReference>
<dbReference type="GO" id="GO:0003677">
    <property type="term" value="F:DNA binding"/>
    <property type="evidence" value="ECO:0007669"/>
    <property type="project" value="UniProtKB-KW"/>
</dbReference>
<feature type="domain" description="HTH luxR-type" evidence="4">
    <location>
        <begin position="165"/>
        <end position="230"/>
    </location>
</feature>
<evidence type="ECO:0000313" key="5">
    <source>
        <dbReference type="EMBL" id="SFV00714.1"/>
    </source>
</evidence>
<keyword evidence="6" id="KW-1185">Reference proteome</keyword>
<dbReference type="PANTHER" id="PTHR44688:SF16">
    <property type="entry name" value="DNA-BINDING TRANSCRIPTIONAL ACTIVATOR DEVR_DOSR"/>
    <property type="match status" value="1"/>
</dbReference>
<evidence type="ECO:0000256" key="2">
    <source>
        <dbReference type="ARBA" id="ARBA00023125"/>
    </source>
</evidence>
<dbReference type="InterPro" id="IPR016032">
    <property type="entry name" value="Sig_transdc_resp-reg_C-effctor"/>
</dbReference>
<evidence type="ECO:0000256" key="1">
    <source>
        <dbReference type="ARBA" id="ARBA00023015"/>
    </source>
</evidence>
<dbReference type="Gene3D" id="1.10.10.10">
    <property type="entry name" value="Winged helix-like DNA-binding domain superfamily/Winged helix DNA-binding domain"/>
    <property type="match status" value="1"/>
</dbReference>
<dbReference type="EMBL" id="FPCA01000008">
    <property type="protein sequence ID" value="SFV00714.1"/>
    <property type="molecule type" value="Genomic_DNA"/>
</dbReference>
<keyword evidence="2" id="KW-0238">DNA-binding</keyword>
<dbReference type="InterPro" id="IPR000792">
    <property type="entry name" value="Tscrpt_reg_LuxR_C"/>
</dbReference>
<dbReference type="STRING" id="388950.GCA_001611675_03209"/>
<evidence type="ECO:0000313" key="6">
    <source>
        <dbReference type="Proteomes" id="UP000182491"/>
    </source>
</evidence>
<evidence type="ECO:0000259" key="4">
    <source>
        <dbReference type="PROSITE" id="PS50043"/>
    </source>
</evidence>
<dbReference type="AlphaFoldDB" id="A0A1I7KTT8"/>
<organism evidence="5 6">
    <name type="scientific">Pontibacter akesuensis</name>
    <dbReference type="NCBI Taxonomy" id="388950"/>
    <lineage>
        <taxon>Bacteria</taxon>
        <taxon>Pseudomonadati</taxon>
        <taxon>Bacteroidota</taxon>
        <taxon>Cytophagia</taxon>
        <taxon>Cytophagales</taxon>
        <taxon>Hymenobacteraceae</taxon>
        <taxon>Pontibacter</taxon>
    </lineage>
</organism>
<dbReference type="CDD" id="cd06170">
    <property type="entry name" value="LuxR_C_like"/>
    <property type="match status" value="1"/>
</dbReference>
<dbReference type="RefSeq" id="WP_068839081.1">
    <property type="nucleotide sequence ID" value="NZ_BMXC01000007.1"/>
</dbReference>
<proteinExistence type="predicted"/>
<dbReference type="SMART" id="SM00421">
    <property type="entry name" value="HTH_LUXR"/>
    <property type="match status" value="1"/>
</dbReference>
<dbReference type="PROSITE" id="PS50043">
    <property type="entry name" value="HTH_LUXR_2"/>
    <property type="match status" value="1"/>
</dbReference>
<gene>
    <name evidence="5" type="ORF">SAMN04487941_4090</name>
</gene>
<dbReference type="OrthoDB" id="965844at2"/>
<evidence type="ECO:0000256" key="3">
    <source>
        <dbReference type="ARBA" id="ARBA00023163"/>
    </source>
</evidence>
<accession>A0A1I7KTT8</accession>
<reference evidence="6" key="1">
    <citation type="submission" date="2016-10" db="EMBL/GenBank/DDBJ databases">
        <authorList>
            <person name="Varghese N."/>
        </authorList>
    </citation>
    <scope>NUCLEOTIDE SEQUENCE [LARGE SCALE GENOMIC DNA]</scope>
    <source>
        <strain evidence="6">DSM 18820</strain>
    </source>
</reference>
<dbReference type="GO" id="GO:0006355">
    <property type="term" value="P:regulation of DNA-templated transcription"/>
    <property type="evidence" value="ECO:0007669"/>
    <property type="project" value="InterPro"/>
</dbReference>
<dbReference type="Pfam" id="PF00196">
    <property type="entry name" value="GerE"/>
    <property type="match status" value="1"/>
</dbReference>
<protein>
    <submittedName>
        <fullName evidence="5">Regulatory protein, luxR family</fullName>
    </submittedName>
</protein>
<dbReference type="PRINTS" id="PR00038">
    <property type="entry name" value="HTHLUXR"/>
</dbReference>